<sequence length="59" mass="6424">CSMVSATSRAMHSARLRIARARATTPSCLRARRRAPLSYPVGRKTLGGTQYSSQTATTR</sequence>
<organism evidence="1 2">
    <name type="scientific">Spiromyces aspiralis</name>
    <dbReference type="NCBI Taxonomy" id="68401"/>
    <lineage>
        <taxon>Eukaryota</taxon>
        <taxon>Fungi</taxon>
        <taxon>Fungi incertae sedis</taxon>
        <taxon>Zoopagomycota</taxon>
        <taxon>Kickxellomycotina</taxon>
        <taxon>Kickxellomycetes</taxon>
        <taxon>Kickxellales</taxon>
        <taxon>Kickxellaceae</taxon>
        <taxon>Spiromyces</taxon>
    </lineage>
</organism>
<comment type="caution">
    <text evidence="1">The sequence shown here is derived from an EMBL/GenBank/DDBJ whole genome shotgun (WGS) entry which is preliminary data.</text>
</comment>
<proteinExistence type="predicted"/>
<accession>A0ACC1H661</accession>
<gene>
    <name evidence="1" type="ORF">EV182_008760</name>
</gene>
<name>A0ACC1H661_9FUNG</name>
<dbReference type="Proteomes" id="UP001145114">
    <property type="component" value="Unassembled WGS sequence"/>
</dbReference>
<keyword evidence="2" id="KW-1185">Reference proteome</keyword>
<reference evidence="1" key="1">
    <citation type="submission" date="2022-06" db="EMBL/GenBank/DDBJ databases">
        <title>Phylogenomic reconstructions and comparative analyses of Kickxellomycotina fungi.</title>
        <authorList>
            <person name="Reynolds N.K."/>
            <person name="Stajich J.E."/>
            <person name="Barry K."/>
            <person name="Grigoriev I.V."/>
            <person name="Crous P."/>
            <person name="Smith M.E."/>
        </authorList>
    </citation>
    <scope>NUCLEOTIDE SEQUENCE</scope>
    <source>
        <strain evidence="1">RSA 2271</strain>
    </source>
</reference>
<feature type="non-terminal residue" evidence="1">
    <location>
        <position position="1"/>
    </location>
</feature>
<protein>
    <submittedName>
        <fullName evidence="1">Uncharacterized protein</fullName>
    </submittedName>
</protein>
<dbReference type="EMBL" id="JAMZIH010009918">
    <property type="protein sequence ID" value="KAJ1669443.1"/>
    <property type="molecule type" value="Genomic_DNA"/>
</dbReference>
<evidence type="ECO:0000313" key="1">
    <source>
        <dbReference type="EMBL" id="KAJ1669443.1"/>
    </source>
</evidence>
<feature type="non-terminal residue" evidence="1">
    <location>
        <position position="59"/>
    </location>
</feature>
<evidence type="ECO:0000313" key="2">
    <source>
        <dbReference type="Proteomes" id="UP001145114"/>
    </source>
</evidence>